<dbReference type="InterPro" id="IPR036412">
    <property type="entry name" value="HAD-like_sf"/>
</dbReference>
<dbReference type="Gene3D" id="1.10.150.720">
    <property type="entry name" value="Haloacid dehalogenase-like hydrolase"/>
    <property type="match status" value="1"/>
</dbReference>
<dbReference type="PANTHER" id="PTHR46191:SF2">
    <property type="entry name" value="HALOACID DEHALOGENASE-LIKE HYDROLASE DOMAIN-CONTAINING PROTEIN 3"/>
    <property type="match status" value="1"/>
</dbReference>
<dbReference type="PANTHER" id="PTHR46191">
    <property type="match status" value="1"/>
</dbReference>
<dbReference type="Gene3D" id="3.40.50.1000">
    <property type="entry name" value="HAD superfamily/HAD-like"/>
    <property type="match status" value="1"/>
</dbReference>
<dbReference type="Proteomes" id="UP001251528">
    <property type="component" value="Unassembled WGS sequence"/>
</dbReference>
<dbReference type="SUPFAM" id="SSF56784">
    <property type="entry name" value="HAD-like"/>
    <property type="match status" value="1"/>
</dbReference>
<evidence type="ECO:0000313" key="2">
    <source>
        <dbReference type="Proteomes" id="UP001251528"/>
    </source>
</evidence>
<reference evidence="1" key="1">
    <citation type="submission" date="2023-06" db="EMBL/GenBank/DDBJ databases">
        <title>Conoideocrella luteorostrata (Hypocreales: Clavicipitaceae), a potential biocontrol fungus for elongate hemlock scale in United States Christmas tree production areas.</title>
        <authorList>
            <person name="Barrett H."/>
            <person name="Lovett B."/>
            <person name="Macias A.M."/>
            <person name="Stajich J.E."/>
            <person name="Kasson M.T."/>
        </authorList>
    </citation>
    <scope>NUCLEOTIDE SEQUENCE</scope>
    <source>
        <strain evidence="1">ARSEF 14590</strain>
    </source>
</reference>
<dbReference type="AlphaFoldDB" id="A0AAJ0CLN2"/>
<dbReference type="InterPro" id="IPR023214">
    <property type="entry name" value="HAD_sf"/>
</dbReference>
<dbReference type="InterPro" id="IPR044924">
    <property type="entry name" value="HAD-SF_hydro_IA_REG-2-like_cap"/>
</dbReference>
<evidence type="ECO:0000313" key="1">
    <source>
        <dbReference type="EMBL" id="KAK2595328.1"/>
    </source>
</evidence>
<sequence length="299" mass="33396">MARPNLLLCFDAFGTLFKPRFPVAHQYGQVARQCGITGFSESELQSHLAAAFKHETKENPNYGRETGLGATKWWTNVIHRTFTPLLNGRPLPADLAPKLLDRFSSCKAYDTEKNLVSTLRSVRQRGPRLAFDRVLIGVVTNSDDRVPSILSSFGLNVSPLHFGAEDGLYVSGEMYDIDFHCMSYHAGVEKPDPRIFQAAEHMLAKVLAADEAHKTNGAAPDTKSWRKMYLGDEYAKDVVGAQRAGWSPVLLDPNDKATNIPFLEECNHSIDDIFEKRLVVRVRSIQNLATWLVNGSYEA</sequence>
<gene>
    <name evidence="1" type="ORF">QQS21_006928</name>
</gene>
<protein>
    <recommendedName>
        <fullName evidence="3">Haloacid dehalogenase</fullName>
    </recommendedName>
</protein>
<dbReference type="EMBL" id="JASWJB010000135">
    <property type="protein sequence ID" value="KAK2595328.1"/>
    <property type="molecule type" value="Genomic_DNA"/>
</dbReference>
<organism evidence="1 2">
    <name type="scientific">Conoideocrella luteorostrata</name>
    <dbReference type="NCBI Taxonomy" id="1105319"/>
    <lineage>
        <taxon>Eukaryota</taxon>
        <taxon>Fungi</taxon>
        <taxon>Dikarya</taxon>
        <taxon>Ascomycota</taxon>
        <taxon>Pezizomycotina</taxon>
        <taxon>Sordariomycetes</taxon>
        <taxon>Hypocreomycetidae</taxon>
        <taxon>Hypocreales</taxon>
        <taxon>Clavicipitaceae</taxon>
        <taxon>Conoideocrella</taxon>
    </lineage>
</organism>
<keyword evidence="2" id="KW-1185">Reference proteome</keyword>
<dbReference type="GO" id="GO:0005634">
    <property type="term" value="C:nucleus"/>
    <property type="evidence" value="ECO:0007669"/>
    <property type="project" value="TreeGrafter"/>
</dbReference>
<evidence type="ECO:0008006" key="3">
    <source>
        <dbReference type="Google" id="ProtNLM"/>
    </source>
</evidence>
<comment type="caution">
    <text evidence="1">The sequence shown here is derived from an EMBL/GenBank/DDBJ whole genome shotgun (WGS) entry which is preliminary data.</text>
</comment>
<dbReference type="InterPro" id="IPR051828">
    <property type="entry name" value="HAD-like_hydrolase_domain"/>
</dbReference>
<accession>A0AAJ0CLN2</accession>
<proteinExistence type="predicted"/>
<name>A0AAJ0CLN2_9HYPO</name>